<accession>A0AAV5IRZ8</accession>
<feature type="compositionally biased region" description="Polar residues" evidence="1">
    <location>
        <begin position="1"/>
        <end position="18"/>
    </location>
</feature>
<dbReference type="Proteomes" id="UP001054252">
    <property type="component" value="Unassembled WGS sequence"/>
</dbReference>
<reference evidence="2 3" key="1">
    <citation type="journal article" date="2021" name="Commun. Biol.">
        <title>The genome of Shorea leprosula (Dipterocarpaceae) highlights the ecological relevance of drought in aseasonal tropical rainforests.</title>
        <authorList>
            <person name="Ng K.K.S."/>
            <person name="Kobayashi M.J."/>
            <person name="Fawcett J.A."/>
            <person name="Hatakeyama M."/>
            <person name="Paape T."/>
            <person name="Ng C.H."/>
            <person name="Ang C.C."/>
            <person name="Tnah L.H."/>
            <person name="Lee C.T."/>
            <person name="Nishiyama T."/>
            <person name="Sese J."/>
            <person name="O'Brien M.J."/>
            <person name="Copetti D."/>
            <person name="Mohd Noor M.I."/>
            <person name="Ong R.C."/>
            <person name="Putra M."/>
            <person name="Sireger I.Z."/>
            <person name="Indrioko S."/>
            <person name="Kosugi Y."/>
            <person name="Izuno A."/>
            <person name="Isagi Y."/>
            <person name="Lee S.L."/>
            <person name="Shimizu K.K."/>
        </authorList>
    </citation>
    <scope>NUCLEOTIDE SEQUENCE [LARGE SCALE GENOMIC DNA]</scope>
    <source>
        <strain evidence="2">214</strain>
    </source>
</reference>
<evidence type="ECO:0000313" key="2">
    <source>
        <dbReference type="EMBL" id="GKV04626.1"/>
    </source>
</evidence>
<proteinExistence type="predicted"/>
<dbReference type="AlphaFoldDB" id="A0AAV5IRZ8"/>
<evidence type="ECO:0000313" key="3">
    <source>
        <dbReference type="Proteomes" id="UP001054252"/>
    </source>
</evidence>
<evidence type="ECO:0000256" key="1">
    <source>
        <dbReference type="SAM" id="MobiDB-lite"/>
    </source>
</evidence>
<organism evidence="2 3">
    <name type="scientific">Rubroshorea leprosula</name>
    <dbReference type="NCBI Taxonomy" id="152421"/>
    <lineage>
        <taxon>Eukaryota</taxon>
        <taxon>Viridiplantae</taxon>
        <taxon>Streptophyta</taxon>
        <taxon>Embryophyta</taxon>
        <taxon>Tracheophyta</taxon>
        <taxon>Spermatophyta</taxon>
        <taxon>Magnoliopsida</taxon>
        <taxon>eudicotyledons</taxon>
        <taxon>Gunneridae</taxon>
        <taxon>Pentapetalae</taxon>
        <taxon>rosids</taxon>
        <taxon>malvids</taxon>
        <taxon>Malvales</taxon>
        <taxon>Dipterocarpaceae</taxon>
        <taxon>Rubroshorea</taxon>
    </lineage>
</organism>
<protein>
    <submittedName>
        <fullName evidence="2">Uncharacterized protein</fullName>
    </submittedName>
</protein>
<dbReference type="EMBL" id="BPVZ01000022">
    <property type="protein sequence ID" value="GKV04626.1"/>
    <property type="molecule type" value="Genomic_DNA"/>
</dbReference>
<feature type="region of interest" description="Disordered" evidence="1">
    <location>
        <begin position="1"/>
        <end position="24"/>
    </location>
</feature>
<gene>
    <name evidence="2" type="ORF">SLEP1_g16767</name>
</gene>
<name>A0AAV5IRZ8_9ROSI</name>
<sequence>MKDGKLTTQKRSNPNHSKQLALITKSIVSPVGTGKSSSFKKHEDDSDLMLETDSDVDEPAEIEAEAENAALAQHYEIAKKSGVDYGVQEFCLVLTRKSR</sequence>
<keyword evidence="3" id="KW-1185">Reference proteome</keyword>
<comment type="caution">
    <text evidence="2">The sequence shown here is derived from an EMBL/GenBank/DDBJ whole genome shotgun (WGS) entry which is preliminary data.</text>
</comment>